<dbReference type="InterPro" id="IPR000531">
    <property type="entry name" value="Beta-barrel_TonB"/>
</dbReference>
<comment type="subcellular location">
    <subcellularLocation>
        <location evidence="1 12">Cell outer membrane</location>
        <topology evidence="1 12">Multi-pass membrane protein</topology>
    </subcellularLocation>
</comment>
<dbReference type="Gene3D" id="2.40.170.20">
    <property type="entry name" value="TonB-dependent receptor, beta-barrel domain"/>
    <property type="match status" value="1"/>
</dbReference>
<dbReference type="SUPFAM" id="SSF49464">
    <property type="entry name" value="Carboxypeptidase regulatory domain-like"/>
    <property type="match status" value="1"/>
</dbReference>
<evidence type="ECO:0000256" key="5">
    <source>
        <dbReference type="ARBA" id="ARBA00022692"/>
    </source>
</evidence>
<keyword evidence="16" id="KW-0675">Receptor</keyword>
<evidence type="ECO:0000256" key="8">
    <source>
        <dbReference type="ARBA" id="ARBA00023065"/>
    </source>
</evidence>
<dbReference type="Pfam" id="PF13715">
    <property type="entry name" value="CarbopepD_reg_2"/>
    <property type="match status" value="1"/>
</dbReference>
<name>A0A501W0L5_9BACT</name>
<evidence type="ECO:0000313" key="16">
    <source>
        <dbReference type="EMBL" id="TPE40307.1"/>
    </source>
</evidence>
<keyword evidence="9 13" id="KW-0798">TonB box</keyword>
<dbReference type="InterPro" id="IPR008969">
    <property type="entry name" value="CarboxyPept-like_regulatory"/>
</dbReference>
<feature type="domain" description="TonB-dependent receptor plug" evidence="15">
    <location>
        <begin position="105"/>
        <end position="212"/>
    </location>
</feature>
<keyword evidence="11 12" id="KW-0998">Cell outer membrane</keyword>
<dbReference type="Gene3D" id="2.170.130.10">
    <property type="entry name" value="TonB-dependent receptor, plug domain"/>
    <property type="match status" value="1"/>
</dbReference>
<evidence type="ECO:0000256" key="9">
    <source>
        <dbReference type="ARBA" id="ARBA00023077"/>
    </source>
</evidence>
<evidence type="ECO:0000256" key="1">
    <source>
        <dbReference type="ARBA" id="ARBA00004571"/>
    </source>
</evidence>
<dbReference type="PANTHER" id="PTHR32552:SF68">
    <property type="entry name" value="FERRICHROME OUTER MEMBRANE TRANSPORTER_PHAGE RECEPTOR"/>
    <property type="match status" value="1"/>
</dbReference>
<dbReference type="PROSITE" id="PS52016">
    <property type="entry name" value="TONB_DEPENDENT_REC_3"/>
    <property type="match status" value="1"/>
</dbReference>
<accession>A0A501W0L5</accession>
<keyword evidence="4" id="KW-0410">Iron transport</keyword>
<keyword evidence="8" id="KW-0406">Ion transport</keyword>
<proteinExistence type="inferred from homology"/>
<evidence type="ECO:0000256" key="12">
    <source>
        <dbReference type="PROSITE-ProRule" id="PRU01360"/>
    </source>
</evidence>
<evidence type="ECO:0000256" key="6">
    <source>
        <dbReference type="ARBA" id="ARBA00022729"/>
    </source>
</evidence>
<evidence type="ECO:0000256" key="4">
    <source>
        <dbReference type="ARBA" id="ARBA00022496"/>
    </source>
</evidence>
<dbReference type="OrthoDB" id="9782587at2"/>
<keyword evidence="5 12" id="KW-0812">Transmembrane</keyword>
<comment type="similarity">
    <text evidence="12 13">Belongs to the TonB-dependent receptor family.</text>
</comment>
<dbReference type="EMBL" id="VFRQ01000018">
    <property type="protein sequence ID" value="TPE40307.1"/>
    <property type="molecule type" value="Genomic_DNA"/>
</dbReference>
<dbReference type="Gene3D" id="2.60.40.1120">
    <property type="entry name" value="Carboxypeptidase-like, regulatory domain"/>
    <property type="match status" value="1"/>
</dbReference>
<dbReference type="InterPro" id="IPR037066">
    <property type="entry name" value="Plug_dom_sf"/>
</dbReference>
<comment type="caution">
    <text evidence="16">The sequence shown here is derived from an EMBL/GenBank/DDBJ whole genome shotgun (WGS) entry which is preliminary data.</text>
</comment>
<dbReference type="InterPro" id="IPR012910">
    <property type="entry name" value="Plug_dom"/>
</dbReference>
<dbReference type="GO" id="GO:0015344">
    <property type="term" value="F:siderophore uptake transmembrane transporter activity"/>
    <property type="evidence" value="ECO:0007669"/>
    <property type="project" value="TreeGrafter"/>
</dbReference>
<dbReference type="Pfam" id="PF00593">
    <property type="entry name" value="TonB_dep_Rec_b-barrel"/>
    <property type="match status" value="1"/>
</dbReference>
<evidence type="ECO:0000256" key="7">
    <source>
        <dbReference type="ARBA" id="ARBA00023004"/>
    </source>
</evidence>
<gene>
    <name evidence="16" type="ORF">FJM65_20390</name>
</gene>
<dbReference type="Pfam" id="PF07715">
    <property type="entry name" value="Plug"/>
    <property type="match status" value="1"/>
</dbReference>
<organism evidence="16 17">
    <name type="scientific">Pontibacter mangrovi</name>
    <dbReference type="NCBI Taxonomy" id="2589816"/>
    <lineage>
        <taxon>Bacteria</taxon>
        <taxon>Pseudomonadati</taxon>
        <taxon>Bacteroidota</taxon>
        <taxon>Cytophagia</taxon>
        <taxon>Cytophagales</taxon>
        <taxon>Hymenobacteraceae</taxon>
        <taxon>Pontibacter</taxon>
    </lineage>
</organism>
<evidence type="ECO:0000256" key="3">
    <source>
        <dbReference type="ARBA" id="ARBA00022452"/>
    </source>
</evidence>
<evidence type="ECO:0000313" key="17">
    <source>
        <dbReference type="Proteomes" id="UP000316727"/>
    </source>
</evidence>
<keyword evidence="2 12" id="KW-0813">Transport</keyword>
<dbReference type="Proteomes" id="UP000316727">
    <property type="component" value="Unassembled WGS sequence"/>
</dbReference>
<dbReference type="InterPro" id="IPR039426">
    <property type="entry name" value="TonB-dep_rcpt-like"/>
</dbReference>
<keyword evidence="10 12" id="KW-0472">Membrane</keyword>
<evidence type="ECO:0000259" key="15">
    <source>
        <dbReference type="Pfam" id="PF07715"/>
    </source>
</evidence>
<protein>
    <submittedName>
        <fullName evidence="16">TonB-dependent receptor</fullName>
    </submittedName>
</protein>
<evidence type="ECO:0000256" key="10">
    <source>
        <dbReference type="ARBA" id="ARBA00023136"/>
    </source>
</evidence>
<reference evidence="16 17" key="1">
    <citation type="submission" date="2019-06" db="EMBL/GenBank/DDBJ databases">
        <title>A novel bacterium of genus Pontibacter, isolated from marine sediment.</title>
        <authorList>
            <person name="Huang H."/>
            <person name="Mo K."/>
            <person name="Hu Y."/>
        </authorList>
    </citation>
    <scope>NUCLEOTIDE SEQUENCE [LARGE SCALE GENOMIC DNA]</scope>
    <source>
        <strain evidence="16 17">HB172049</strain>
    </source>
</reference>
<evidence type="ECO:0000256" key="13">
    <source>
        <dbReference type="RuleBase" id="RU003357"/>
    </source>
</evidence>
<keyword evidence="3 12" id="KW-1134">Transmembrane beta strand</keyword>
<dbReference type="AlphaFoldDB" id="A0A501W0L5"/>
<dbReference type="InterPro" id="IPR036942">
    <property type="entry name" value="Beta-barrel_TonB_sf"/>
</dbReference>
<dbReference type="PANTHER" id="PTHR32552">
    <property type="entry name" value="FERRICHROME IRON RECEPTOR-RELATED"/>
    <property type="match status" value="1"/>
</dbReference>
<keyword evidence="7" id="KW-0408">Iron</keyword>
<sequence>MLLPQQLLAQGQYSGYVLQRDTEQPLQGVTITANTGEQTISNEQGYFTLATAAAAQRLVFSYVGYKTEVRPNPKVGQELRVLLQPSAASLQEVVISGYETNRPLLQTAGAVGIVGREVIGQFDESSVVRAVNTVPGVRMEERAPASYRISIRGSSLRSPYGIRNVKLYYNGIPFTEANGTSALNLMDAANIESIEVLKGPTGSIYGAGTGGTVLLEPRRAAAGEQSVEVGATTGSYGLRRYTATARIGGKHSSTLVQYAKQEYEGHRQQSAMDREVLLLSSEFSPSEKRTVSANILYSDLYYELPGALTQEQYEQDPHQARGGMYGSVAQNASMNQKSMVAGLKQEYTFSDRFRNTTALYGMHRFRDHPFNTDYERNTNQEVGGRTSFAYTAQLGSIEGTFTAGAEYQRGFEASRTYDNNGGKPDSLRTDDEVVAKTGFAFAQAEFKFPADVIATAALSLNDTKYEITRLHQASSGNYTYNRDFKAVLSPRVALLKRLTDQLSIHASVSSGFSPPTEEEILTSDGQLNEALEAEKGTSYEAGIRGFALQSRLTFDVVAYYFRLKESIVSRQDVSSVAVFRNVGSTDQKGIETSMGYTLLDDPEQQLSLLKVWASYTFSHFRFDEYQQNENNYSGNKLTGVAPHVATAGLDLSTRFGLYLHLTTNYSDKTPLNDENAVYTDSYIVAGGRVGIKRQLGQRFGLEVFGGADNVTDEKYSLGNDLNAFGGRYFQPAPGRNYYGGLALKYKL</sequence>
<keyword evidence="17" id="KW-1185">Reference proteome</keyword>
<dbReference type="GO" id="GO:0009279">
    <property type="term" value="C:cell outer membrane"/>
    <property type="evidence" value="ECO:0007669"/>
    <property type="project" value="UniProtKB-SubCell"/>
</dbReference>
<evidence type="ECO:0000256" key="2">
    <source>
        <dbReference type="ARBA" id="ARBA00022448"/>
    </source>
</evidence>
<keyword evidence="6" id="KW-0732">Signal</keyword>
<evidence type="ECO:0000256" key="11">
    <source>
        <dbReference type="ARBA" id="ARBA00023237"/>
    </source>
</evidence>
<feature type="domain" description="TonB-dependent receptor-like beta-barrel" evidence="14">
    <location>
        <begin position="336"/>
        <end position="710"/>
    </location>
</feature>
<evidence type="ECO:0000259" key="14">
    <source>
        <dbReference type="Pfam" id="PF00593"/>
    </source>
</evidence>
<dbReference type="SUPFAM" id="SSF56935">
    <property type="entry name" value="Porins"/>
    <property type="match status" value="1"/>
</dbReference>